<sequence length="200" mass="21211">MIASLFTLIPASLAVCNAPQLINNFQSFPASNNVGGHSSSDNTMSTMTATPANSSLTLVGISSGSYYFESGFCLLNQTFTYFTMGVVPTSANTSFLINFKTASTCDGMRTNNYINSNATLIPNQLNNITFALPASVNTNLVAVDIENLQPYQSAVSITGMTLLCNNPTQASTTGTPGHNSADRLDFALIPFLLLATVFAY</sequence>
<dbReference type="Proteomes" id="UP001210925">
    <property type="component" value="Unassembled WGS sequence"/>
</dbReference>
<gene>
    <name evidence="1" type="ORF">HK103_001205</name>
</gene>
<accession>A0AAD5UML6</accession>
<evidence type="ECO:0000313" key="2">
    <source>
        <dbReference type="Proteomes" id="UP001210925"/>
    </source>
</evidence>
<evidence type="ECO:0000313" key="1">
    <source>
        <dbReference type="EMBL" id="KAJ3260129.1"/>
    </source>
</evidence>
<name>A0AAD5UML6_9FUNG</name>
<dbReference type="AlphaFoldDB" id="A0AAD5UML6"/>
<protein>
    <submittedName>
        <fullName evidence="1">Uncharacterized protein</fullName>
    </submittedName>
</protein>
<dbReference type="EMBL" id="JADGKB010000013">
    <property type="protein sequence ID" value="KAJ3260129.1"/>
    <property type="molecule type" value="Genomic_DNA"/>
</dbReference>
<keyword evidence="2" id="KW-1185">Reference proteome</keyword>
<proteinExistence type="predicted"/>
<comment type="caution">
    <text evidence="1">The sequence shown here is derived from an EMBL/GenBank/DDBJ whole genome shotgun (WGS) entry which is preliminary data.</text>
</comment>
<reference evidence="1" key="1">
    <citation type="submission" date="2020-05" db="EMBL/GenBank/DDBJ databases">
        <title>Phylogenomic resolution of chytrid fungi.</title>
        <authorList>
            <person name="Stajich J.E."/>
            <person name="Amses K."/>
            <person name="Simmons R."/>
            <person name="Seto K."/>
            <person name="Myers J."/>
            <person name="Bonds A."/>
            <person name="Quandt C.A."/>
            <person name="Barry K."/>
            <person name="Liu P."/>
            <person name="Grigoriev I."/>
            <person name="Longcore J.E."/>
            <person name="James T.Y."/>
        </authorList>
    </citation>
    <scope>NUCLEOTIDE SEQUENCE</scope>
    <source>
        <strain evidence="1">PLAUS21</strain>
    </source>
</reference>
<organism evidence="1 2">
    <name type="scientific">Boothiomyces macroporosus</name>
    <dbReference type="NCBI Taxonomy" id="261099"/>
    <lineage>
        <taxon>Eukaryota</taxon>
        <taxon>Fungi</taxon>
        <taxon>Fungi incertae sedis</taxon>
        <taxon>Chytridiomycota</taxon>
        <taxon>Chytridiomycota incertae sedis</taxon>
        <taxon>Chytridiomycetes</taxon>
        <taxon>Rhizophydiales</taxon>
        <taxon>Terramycetaceae</taxon>
        <taxon>Boothiomyces</taxon>
    </lineage>
</organism>